<dbReference type="NCBIfam" id="NF037970">
    <property type="entry name" value="vanZ_1"/>
    <property type="match status" value="1"/>
</dbReference>
<feature type="transmembrane region" description="Helical" evidence="1">
    <location>
        <begin position="83"/>
        <end position="102"/>
    </location>
</feature>
<dbReference type="RefSeq" id="WP_169607823.1">
    <property type="nucleotide sequence ID" value="NZ_CP051682.1"/>
</dbReference>
<keyword evidence="1" id="KW-0472">Membrane</keyword>
<feature type="transmembrane region" description="Helical" evidence="1">
    <location>
        <begin position="16"/>
        <end position="35"/>
    </location>
</feature>
<dbReference type="EMBL" id="CP051682">
    <property type="protein sequence ID" value="QJD96469.1"/>
    <property type="molecule type" value="Genomic_DNA"/>
</dbReference>
<evidence type="ECO:0000256" key="1">
    <source>
        <dbReference type="SAM" id="Phobius"/>
    </source>
</evidence>
<feature type="transmembrane region" description="Helical" evidence="1">
    <location>
        <begin position="42"/>
        <end position="63"/>
    </location>
</feature>
<keyword evidence="1" id="KW-0812">Transmembrane</keyword>
<evidence type="ECO:0000313" key="3">
    <source>
        <dbReference type="Proteomes" id="UP000503278"/>
    </source>
</evidence>
<name>A0A7L5E2C9_9SPHI</name>
<gene>
    <name evidence="2" type="primary">vanZ</name>
    <name evidence="2" type="ORF">HH214_11590</name>
</gene>
<reference evidence="2 3" key="1">
    <citation type="submission" date="2020-04" db="EMBL/GenBank/DDBJ databases">
        <title>Genome sequencing of novel species.</title>
        <authorList>
            <person name="Heo J."/>
            <person name="Kim S.-J."/>
            <person name="Kim J.-S."/>
            <person name="Hong S.-B."/>
            <person name="Kwon S.-W."/>
        </authorList>
    </citation>
    <scope>NUCLEOTIDE SEQUENCE [LARGE SCALE GENOMIC DNA]</scope>
    <source>
        <strain evidence="2 3">F39-2</strain>
    </source>
</reference>
<dbReference type="Proteomes" id="UP000503278">
    <property type="component" value="Chromosome"/>
</dbReference>
<accession>A0A7L5E2C9</accession>
<proteinExistence type="predicted"/>
<organism evidence="2 3">
    <name type="scientific">Mucilaginibacter robiniae</name>
    <dbReference type="NCBI Taxonomy" id="2728022"/>
    <lineage>
        <taxon>Bacteria</taxon>
        <taxon>Pseudomonadati</taxon>
        <taxon>Bacteroidota</taxon>
        <taxon>Sphingobacteriia</taxon>
        <taxon>Sphingobacteriales</taxon>
        <taxon>Sphingobacteriaceae</taxon>
        <taxon>Mucilaginibacter</taxon>
    </lineage>
</organism>
<dbReference type="AlphaFoldDB" id="A0A7L5E2C9"/>
<dbReference type="KEGG" id="mrob:HH214_11590"/>
<evidence type="ECO:0000313" key="2">
    <source>
        <dbReference type="EMBL" id="QJD96469.1"/>
    </source>
</evidence>
<protein>
    <submittedName>
        <fullName evidence="2">VanZ family protein</fullName>
    </submittedName>
</protein>
<keyword evidence="3" id="KW-1185">Reference proteome</keyword>
<sequence length="105" mass="11555">MSAETHSSLFFPGFDKLVHCGFFFVFATLACNGVIRRKGAQTILNAISIVVISIGFGAMIEIMQKFIFTWRDGDWGDLFADSTGAAMAVFAILVTVFSATRYEKN</sequence>
<keyword evidence="1" id="KW-1133">Transmembrane helix</keyword>